<evidence type="ECO:0000313" key="2">
    <source>
        <dbReference type="Proteomes" id="UP000323225"/>
    </source>
</evidence>
<evidence type="ECO:0000313" key="1">
    <source>
        <dbReference type="EMBL" id="KAA1253114.1"/>
    </source>
</evidence>
<comment type="caution">
    <text evidence="1">The sequence shown here is derived from an EMBL/GenBank/DDBJ whole genome shotgun (WGS) entry which is preliminary data.</text>
</comment>
<sequence>MTEANYYTKKEVTENTKFTIVLVRKSGAFQQEYGFLDESGCLVGLKSRTVPYIAANGFKQASNMVKKLKIGAEYNALPAVKDYSGSYMVERASDYVEDKLISQLREQLKSLQETMRRNGQFIGQIYENRT</sequence>
<dbReference type="AlphaFoldDB" id="A0A5Q6PE04"/>
<dbReference type="EMBL" id="VUAA01000028">
    <property type="protein sequence ID" value="KAA1253114.1"/>
    <property type="molecule type" value="Genomic_DNA"/>
</dbReference>
<proteinExistence type="predicted"/>
<accession>A0A5Q6PE04</accession>
<protein>
    <submittedName>
        <fullName evidence="1">Uncharacterized protein</fullName>
    </submittedName>
</protein>
<gene>
    <name evidence="1" type="ORF">F0M16_19430</name>
</gene>
<organism evidence="1 2">
    <name type="scientific">Vibrio cholerae</name>
    <dbReference type="NCBI Taxonomy" id="666"/>
    <lineage>
        <taxon>Bacteria</taxon>
        <taxon>Pseudomonadati</taxon>
        <taxon>Pseudomonadota</taxon>
        <taxon>Gammaproteobacteria</taxon>
        <taxon>Vibrionales</taxon>
        <taxon>Vibrionaceae</taxon>
        <taxon>Vibrio</taxon>
    </lineage>
</organism>
<name>A0A5Q6PE04_VIBCL</name>
<dbReference type="Proteomes" id="UP000323225">
    <property type="component" value="Unassembled WGS sequence"/>
</dbReference>
<reference evidence="1 2" key="1">
    <citation type="submission" date="2019-09" db="EMBL/GenBank/DDBJ databases">
        <authorList>
            <person name="Kritzky A."/>
            <person name="Schelkanova E.Y."/>
            <person name="Alkhova Z.V."/>
            <person name="Smirnova N.I."/>
        </authorList>
    </citation>
    <scope>NUCLEOTIDE SEQUENCE [LARGE SCALE GENOMIC DNA]</scope>
    <source>
        <strain evidence="1 2">M1526</strain>
    </source>
</reference>